<reference evidence="8" key="1">
    <citation type="submission" date="2021-01" db="EMBL/GenBank/DDBJ databases">
        <authorList>
            <person name="Corre E."/>
            <person name="Pelletier E."/>
            <person name="Niang G."/>
            <person name="Scheremetjew M."/>
            <person name="Finn R."/>
            <person name="Kale V."/>
            <person name="Holt S."/>
            <person name="Cochrane G."/>
            <person name="Meng A."/>
            <person name="Brown T."/>
            <person name="Cohen L."/>
        </authorList>
    </citation>
    <scope>NUCLEOTIDE SEQUENCE</scope>
    <source>
        <strain evidence="8">CCMP219</strain>
    </source>
</reference>
<dbReference type="Pfam" id="PF03151">
    <property type="entry name" value="TPT"/>
    <property type="match status" value="1"/>
</dbReference>
<feature type="transmembrane region" description="Helical" evidence="6">
    <location>
        <begin position="217"/>
        <end position="239"/>
    </location>
</feature>
<keyword evidence="4 6" id="KW-0472">Membrane</keyword>
<evidence type="ECO:0000256" key="3">
    <source>
        <dbReference type="ARBA" id="ARBA00022989"/>
    </source>
</evidence>
<dbReference type="GO" id="GO:0016020">
    <property type="term" value="C:membrane"/>
    <property type="evidence" value="ECO:0007669"/>
    <property type="project" value="UniProtKB-SubCell"/>
</dbReference>
<comment type="subcellular location">
    <subcellularLocation>
        <location evidence="1">Membrane</location>
        <topology evidence="1">Multi-pass membrane protein</topology>
    </subcellularLocation>
</comment>
<proteinExistence type="predicted"/>
<name>A0A7R9V231_9CHLO</name>
<feature type="transmembrane region" description="Helical" evidence="6">
    <location>
        <begin position="158"/>
        <end position="177"/>
    </location>
</feature>
<feature type="region of interest" description="Disordered" evidence="5">
    <location>
        <begin position="375"/>
        <end position="403"/>
    </location>
</feature>
<feature type="transmembrane region" description="Helical" evidence="6">
    <location>
        <begin position="259"/>
        <end position="277"/>
    </location>
</feature>
<accession>A0A7R9V231</accession>
<feature type="transmembrane region" description="Helical" evidence="6">
    <location>
        <begin position="315"/>
        <end position="335"/>
    </location>
</feature>
<feature type="domain" description="Sugar phosphate transporter" evidence="7">
    <location>
        <begin position="26"/>
        <end position="332"/>
    </location>
</feature>
<evidence type="ECO:0000256" key="6">
    <source>
        <dbReference type="SAM" id="Phobius"/>
    </source>
</evidence>
<feature type="transmembrane region" description="Helical" evidence="6">
    <location>
        <begin position="289"/>
        <end position="309"/>
    </location>
</feature>
<evidence type="ECO:0000259" key="7">
    <source>
        <dbReference type="Pfam" id="PF03151"/>
    </source>
</evidence>
<gene>
    <name evidence="8" type="ORF">CEUR00632_LOCUS433</name>
</gene>
<evidence type="ECO:0000313" key="8">
    <source>
        <dbReference type="EMBL" id="CAD8280398.1"/>
    </source>
</evidence>
<evidence type="ECO:0000256" key="1">
    <source>
        <dbReference type="ARBA" id="ARBA00004141"/>
    </source>
</evidence>
<feature type="transmembrane region" description="Helical" evidence="6">
    <location>
        <begin position="21"/>
        <end position="44"/>
    </location>
</feature>
<sequence>MRLPAGSIREGVWQRVSKAAAHPYAVVALLVLAWYTLATLLSFYNKLLLGHDTVWHVMGEPFPAPLFMSGVQFAMQHVLARAAFASGLAAREGNELSWMEWAKKILPNGMATGMDIGLSNMSLVFITLSFYTMCKSTMPLFLVAFAIAFGLETPSWRLIMVVTVIVVGLVLLVAGEVDFDVEGFLMVMTAACLSGFRITLTQLFLQGTSGTAALGGPLEVLCALTPVMSVTTLVVSLVWEKLWVVLPESAFFNTPEHLVLSTGLIMVGAVLAFCLVWTEYKLIRETSGITFMIMGTLKELLTVGAAVFFLEDSFVWINALGFVVVIAGVVLFKVYKLEKIRKDIRLLPVEPPGGAAAAGARVDADAEVELEPLIRETGGTSDGGKHRAHAGGASNGHAPHVRK</sequence>
<keyword evidence="3 6" id="KW-1133">Transmembrane helix</keyword>
<protein>
    <recommendedName>
        <fullName evidence="7">Sugar phosphate transporter domain-containing protein</fullName>
    </recommendedName>
</protein>
<feature type="transmembrane region" description="Helical" evidence="6">
    <location>
        <begin position="183"/>
        <end position="205"/>
    </location>
</feature>
<evidence type="ECO:0000256" key="2">
    <source>
        <dbReference type="ARBA" id="ARBA00022692"/>
    </source>
</evidence>
<dbReference type="PANTHER" id="PTHR11132">
    <property type="entry name" value="SOLUTE CARRIER FAMILY 35"/>
    <property type="match status" value="1"/>
</dbReference>
<dbReference type="EMBL" id="HBEC01000938">
    <property type="protein sequence ID" value="CAD8280398.1"/>
    <property type="molecule type" value="Transcribed_RNA"/>
</dbReference>
<dbReference type="InterPro" id="IPR050186">
    <property type="entry name" value="TPT_transporter"/>
</dbReference>
<evidence type="ECO:0000256" key="4">
    <source>
        <dbReference type="ARBA" id="ARBA00023136"/>
    </source>
</evidence>
<dbReference type="InterPro" id="IPR004853">
    <property type="entry name" value="Sugar_P_trans_dom"/>
</dbReference>
<dbReference type="AlphaFoldDB" id="A0A7R9V231"/>
<evidence type="ECO:0000256" key="5">
    <source>
        <dbReference type="SAM" id="MobiDB-lite"/>
    </source>
</evidence>
<feature type="transmembrane region" description="Helical" evidence="6">
    <location>
        <begin position="130"/>
        <end position="151"/>
    </location>
</feature>
<keyword evidence="2 6" id="KW-0812">Transmembrane</keyword>
<organism evidence="8">
    <name type="scientific">Chlamydomonas euryale</name>
    <dbReference type="NCBI Taxonomy" id="1486919"/>
    <lineage>
        <taxon>Eukaryota</taxon>
        <taxon>Viridiplantae</taxon>
        <taxon>Chlorophyta</taxon>
        <taxon>core chlorophytes</taxon>
        <taxon>Chlorophyceae</taxon>
        <taxon>CS clade</taxon>
        <taxon>Chlamydomonadales</taxon>
        <taxon>Chlamydomonadaceae</taxon>
        <taxon>Chlamydomonas</taxon>
    </lineage>
</organism>